<protein>
    <recommendedName>
        <fullName evidence="2">DUF4351 domain-containing protein</fullName>
    </recommendedName>
</protein>
<dbReference type="Pfam" id="PF14261">
    <property type="entry name" value="DUF4351"/>
    <property type="match status" value="1"/>
</dbReference>
<dbReference type="AlphaFoldDB" id="A0A1I0AAR5"/>
<evidence type="ECO:0000313" key="6">
    <source>
        <dbReference type="Proteomes" id="UP000199519"/>
    </source>
</evidence>
<sequence length="260" mass="30208">MSRSLQVDANLNEYNLISPPFFRAVFYSNLFILTLFPNYSIKYFASYDLKLYNRYRDRIRTIILCIKGYPAAKAGFNCGSLGYNTTVVNMSDKDGKEKLRELKEKIEKREEINYLDLIFLPLMKSDQKIAELVKDTIELEGKLEIDQNLKDNIVALTFVLSDKFLTEAEISEIWRDYKMVKILKYAEEQGKKKGKEEGKIEGKQEEASLILMRQIKAKFGKLDNEIINLINDGELSKIEDLSEKIVTTNSKEELIDFLKH</sequence>
<feature type="domain" description="DUF4351" evidence="2">
    <location>
        <begin position="201"/>
        <end position="258"/>
    </location>
</feature>
<keyword evidence="6" id="KW-1185">Reference proteome</keyword>
<reference evidence="5 6" key="1">
    <citation type="submission" date="2016-10" db="EMBL/GenBank/DDBJ databases">
        <authorList>
            <person name="Varghese N."/>
            <person name="Submissions S."/>
        </authorList>
    </citation>
    <scope>NUCLEOTIDE SEQUENCE [LARGE SCALE GENOMIC DNA]</scope>
    <source>
        <strain evidence="3 6">WG2</strain>
        <strain evidence="4 5">WG5</strain>
    </source>
</reference>
<dbReference type="InterPro" id="IPR025587">
    <property type="entry name" value="DUF4351"/>
</dbReference>
<feature type="transmembrane region" description="Helical" evidence="1">
    <location>
        <begin position="20"/>
        <end position="41"/>
    </location>
</feature>
<evidence type="ECO:0000259" key="2">
    <source>
        <dbReference type="Pfam" id="PF14261"/>
    </source>
</evidence>
<name>A0A1I0AAR5_9FIRM</name>
<evidence type="ECO:0000313" key="3">
    <source>
        <dbReference type="EMBL" id="SDF38289.1"/>
    </source>
</evidence>
<dbReference type="Proteomes" id="UP000198612">
    <property type="component" value="Unassembled WGS sequence"/>
</dbReference>
<keyword evidence="1" id="KW-1133">Transmembrane helix</keyword>
<accession>A0A1I0AAR5</accession>
<dbReference type="Proteomes" id="UP000199519">
    <property type="component" value="Unassembled WGS sequence"/>
</dbReference>
<dbReference type="RefSeq" id="WP_089723662.1">
    <property type="nucleotide sequence ID" value="NZ_FNBJ01000011.1"/>
</dbReference>
<dbReference type="EMBL" id="FNBJ01000011">
    <property type="protein sequence ID" value="SDF38289.1"/>
    <property type="molecule type" value="Genomic_DNA"/>
</dbReference>
<evidence type="ECO:0000313" key="5">
    <source>
        <dbReference type="Proteomes" id="UP000198612"/>
    </source>
</evidence>
<gene>
    <name evidence="3" type="ORF">SAMN04488598_11111</name>
    <name evidence="4" type="ORF">SAMN04515652_11112</name>
</gene>
<keyword evidence="1" id="KW-0472">Membrane</keyword>
<keyword evidence="1" id="KW-0812">Transmembrane</keyword>
<organism evidence="4 5">
    <name type="scientific">Halanaerobium congolense</name>
    <dbReference type="NCBI Taxonomy" id="54121"/>
    <lineage>
        <taxon>Bacteria</taxon>
        <taxon>Bacillati</taxon>
        <taxon>Bacillota</taxon>
        <taxon>Clostridia</taxon>
        <taxon>Halanaerobiales</taxon>
        <taxon>Halanaerobiaceae</taxon>
        <taxon>Halanaerobium</taxon>
    </lineage>
</organism>
<evidence type="ECO:0000313" key="4">
    <source>
        <dbReference type="EMBL" id="SES91112.1"/>
    </source>
</evidence>
<dbReference type="EMBL" id="FOHG01000011">
    <property type="protein sequence ID" value="SES91112.1"/>
    <property type="molecule type" value="Genomic_DNA"/>
</dbReference>
<evidence type="ECO:0000256" key="1">
    <source>
        <dbReference type="SAM" id="Phobius"/>
    </source>
</evidence>
<proteinExistence type="predicted"/>